<dbReference type="Pfam" id="PF04189">
    <property type="entry name" value="Gcd10p"/>
    <property type="match status" value="1"/>
</dbReference>
<dbReference type="CTD" id="51605"/>
<sequence length="414" mass="47344">MEQSQEIQVGDQIIVQRQGYTKLHKLKKHGNMVIGKFTVQMDNIIGQKYFDTFQMKNYSQNNKLYILEKVEDGKNVGNAVNIETSGMDNRNIVSDESAQTLTKDDIDELQNSELNSNAIVEKLINNSKTFNMKTEYSQEKYIKKKEKKYFEYLQIRKPTIRLLTNMFYRQDPTKTLGIRIDDLSQILTYANIHSDGNHLLYDSGSSGLMSAAVMNAIGANTSGTLIHMHPGNECQKNAFLAMQFPEEQTHRCINVNLYSVLRCFYQNKNSFVDNICNDTEDKSEGEPEPKKAKLDGEPTQLTPKEPQWKLDNESACKILNNKCDSLIVTAKEHPVNIVKELLQFLQGGRQMVVFSVTKEPLQDLFIYLKGRLDIIAIKLSNNFLRNYQVLPERTHPEMMMNTGGFILSAVKLNS</sequence>
<evidence type="ECO:0000313" key="9">
    <source>
        <dbReference type="RefSeq" id="XP_030747478.1"/>
    </source>
</evidence>
<accession>A0A6J2X8C1</accession>
<evidence type="ECO:0000256" key="7">
    <source>
        <dbReference type="SAM" id="MobiDB-lite"/>
    </source>
</evidence>
<dbReference type="FunCoup" id="A0A6J2X8C1">
    <property type="interactions" value="1237"/>
</dbReference>
<dbReference type="GO" id="GO:0030488">
    <property type="term" value="P:tRNA methylation"/>
    <property type="evidence" value="ECO:0007669"/>
    <property type="project" value="InterPro"/>
</dbReference>
<evidence type="ECO:0000313" key="8">
    <source>
        <dbReference type="Proteomes" id="UP000504635"/>
    </source>
</evidence>
<name>A0A6J2X8C1_SITOR</name>
<dbReference type="GO" id="GO:0005634">
    <property type="term" value="C:nucleus"/>
    <property type="evidence" value="ECO:0007669"/>
    <property type="project" value="UniProtKB-SubCell"/>
</dbReference>
<dbReference type="KEGG" id="soy:115875980"/>
<comment type="subcellular location">
    <subcellularLocation>
        <location evidence="1">Nucleus</location>
    </subcellularLocation>
</comment>
<keyword evidence="4" id="KW-0819">tRNA processing</keyword>
<dbReference type="GeneID" id="115875980"/>
<keyword evidence="5" id="KW-0539">Nucleus</keyword>
<dbReference type="InterPro" id="IPR017423">
    <property type="entry name" value="TRM6"/>
</dbReference>
<protein>
    <recommendedName>
        <fullName evidence="3">tRNA (adenine(58)-N(1))-methyltransferase non-catalytic subunit TRM6</fullName>
    </recommendedName>
    <alternativeName>
        <fullName evidence="6">tRNA(m1A58)-methyltransferase subunit TRM6</fullName>
    </alternativeName>
</protein>
<keyword evidence="8" id="KW-1185">Reference proteome</keyword>
<comment type="similarity">
    <text evidence="2">Belongs to the TRM6/GCD10 family.</text>
</comment>
<evidence type="ECO:0000256" key="4">
    <source>
        <dbReference type="ARBA" id="ARBA00022694"/>
    </source>
</evidence>
<reference evidence="9" key="1">
    <citation type="submission" date="2025-08" db="UniProtKB">
        <authorList>
            <consortium name="RefSeq"/>
        </authorList>
    </citation>
    <scope>IDENTIFICATION</scope>
    <source>
        <tissue evidence="9">Gonads</tissue>
    </source>
</reference>
<evidence type="ECO:0000256" key="1">
    <source>
        <dbReference type="ARBA" id="ARBA00004123"/>
    </source>
</evidence>
<evidence type="ECO:0000256" key="2">
    <source>
        <dbReference type="ARBA" id="ARBA00008320"/>
    </source>
</evidence>
<feature type="region of interest" description="Disordered" evidence="7">
    <location>
        <begin position="279"/>
        <end position="305"/>
    </location>
</feature>
<organism evidence="8 9">
    <name type="scientific">Sitophilus oryzae</name>
    <name type="common">Rice weevil</name>
    <name type="synonym">Curculio oryzae</name>
    <dbReference type="NCBI Taxonomy" id="7048"/>
    <lineage>
        <taxon>Eukaryota</taxon>
        <taxon>Metazoa</taxon>
        <taxon>Ecdysozoa</taxon>
        <taxon>Arthropoda</taxon>
        <taxon>Hexapoda</taxon>
        <taxon>Insecta</taxon>
        <taxon>Pterygota</taxon>
        <taxon>Neoptera</taxon>
        <taxon>Endopterygota</taxon>
        <taxon>Coleoptera</taxon>
        <taxon>Polyphaga</taxon>
        <taxon>Cucujiformia</taxon>
        <taxon>Curculionidae</taxon>
        <taxon>Dryophthorinae</taxon>
        <taxon>Sitophilus</taxon>
    </lineage>
</organism>
<dbReference type="PANTHER" id="PTHR12945">
    <property type="entry name" value="TRANSLATION INITIATION FACTOR EIF3-RELATED"/>
    <property type="match status" value="1"/>
</dbReference>
<proteinExistence type="inferred from homology"/>
<dbReference type="Proteomes" id="UP000504635">
    <property type="component" value="Unplaced"/>
</dbReference>
<dbReference type="RefSeq" id="XP_030747478.1">
    <property type="nucleotide sequence ID" value="XM_030891618.1"/>
</dbReference>
<dbReference type="OrthoDB" id="10254665at2759"/>
<dbReference type="AlphaFoldDB" id="A0A6J2X8C1"/>
<evidence type="ECO:0000256" key="6">
    <source>
        <dbReference type="ARBA" id="ARBA00032319"/>
    </source>
</evidence>
<dbReference type="InParanoid" id="A0A6J2X8C1"/>
<feature type="compositionally biased region" description="Basic and acidic residues" evidence="7">
    <location>
        <begin position="279"/>
        <end position="296"/>
    </location>
</feature>
<dbReference type="GO" id="GO:0031515">
    <property type="term" value="C:tRNA (m1A) methyltransferase complex"/>
    <property type="evidence" value="ECO:0007669"/>
    <property type="project" value="InterPro"/>
</dbReference>
<evidence type="ECO:0000256" key="5">
    <source>
        <dbReference type="ARBA" id="ARBA00023242"/>
    </source>
</evidence>
<gene>
    <name evidence="9" type="primary">LOC115875980</name>
</gene>
<evidence type="ECO:0000256" key="3">
    <source>
        <dbReference type="ARBA" id="ARBA00021704"/>
    </source>
</evidence>
<dbReference type="PANTHER" id="PTHR12945:SF0">
    <property type="entry name" value="TRNA (ADENINE(58)-N(1))-METHYLTRANSFERASE NON-CATALYTIC SUBUNIT TRM6"/>
    <property type="match status" value="1"/>
</dbReference>